<feature type="transmembrane region" description="Helical" evidence="1">
    <location>
        <begin position="59"/>
        <end position="86"/>
    </location>
</feature>
<keyword evidence="1" id="KW-1133">Transmembrane helix</keyword>
<dbReference type="AlphaFoldDB" id="A0A948WXE3"/>
<dbReference type="Pfam" id="PF03956">
    <property type="entry name" value="Lys_export"/>
    <property type="match status" value="1"/>
</dbReference>
<accession>A0A948WXE3</accession>
<name>A0A948WXE3_9BACT</name>
<keyword evidence="1" id="KW-0812">Transmembrane</keyword>
<sequence>MFTIIGTMFTGIILGYIFRNMDFLKKTEKTISYTIILLLFIMGLSVGSNDRIIENLGSFGWQAAIIAFSATCGSIIAAWLVLTLFFKKGESHEG</sequence>
<dbReference type="EMBL" id="JAHLFW010000058">
    <property type="protein sequence ID" value="MBU3837976.1"/>
    <property type="molecule type" value="Genomic_DNA"/>
</dbReference>
<organism evidence="2 3">
    <name type="scientific">Candidatus Phocaeicola faecigallinarum</name>
    <dbReference type="NCBI Taxonomy" id="2838732"/>
    <lineage>
        <taxon>Bacteria</taxon>
        <taxon>Pseudomonadati</taxon>
        <taxon>Bacteroidota</taxon>
        <taxon>Bacteroidia</taxon>
        <taxon>Bacteroidales</taxon>
        <taxon>Bacteroidaceae</taxon>
        <taxon>Phocaeicola</taxon>
    </lineage>
</organism>
<evidence type="ECO:0000313" key="2">
    <source>
        <dbReference type="EMBL" id="MBU3837976.1"/>
    </source>
</evidence>
<keyword evidence="1" id="KW-0472">Membrane</keyword>
<evidence type="ECO:0000256" key="1">
    <source>
        <dbReference type="SAM" id="Phobius"/>
    </source>
</evidence>
<feature type="transmembrane region" description="Helical" evidence="1">
    <location>
        <begin position="30"/>
        <end position="47"/>
    </location>
</feature>
<gene>
    <name evidence="2" type="ORF">H9777_06615</name>
</gene>
<comment type="caution">
    <text evidence="2">The sequence shown here is derived from an EMBL/GenBank/DDBJ whole genome shotgun (WGS) entry which is preliminary data.</text>
</comment>
<dbReference type="GO" id="GO:0015661">
    <property type="term" value="F:L-lysine efflux transmembrane transporter activity"/>
    <property type="evidence" value="ECO:0007669"/>
    <property type="project" value="InterPro"/>
</dbReference>
<evidence type="ECO:0000313" key="3">
    <source>
        <dbReference type="Proteomes" id="UP000783796"/>
    </source>
</evidence>
<proteinExistence type="predicted"/>
<reference evidence="2" key="2">
    <citation type="submission" date="2021-04" db="EMBL/GenBank/DDBJ databases">
        <authorList>
            <person name="Gilroy R."/>
        </authorList>
    </citation>
    <scope>NUCLEOTIDE SEQUENCE</scope>
    <source>
        <strain evidence="2">G4-2901</strain>
    </source>
</reference>
<reference evidence="2" key="1">
    <citation type="journal article" date="2021" name="PeerJ">
        <title>Extensive microbial diversity within the chicken gut microbiome revealed by metagenomics and culture.</title>
        <authorList>
            <person name="Gilroy R."/>
            <person name="Ravi A."/>
            <person name="Getino M."/>
            <person name="Pursley I."/>
            <person name="Horton D.L."/>
            <person name="Alikhan N.F."/>
            <person name="Baker D."/>
            <person name="Gharbi K."/>
            <person name="Hall N."/>
            <person name="Watson M."/>
            <person name="Adriaenssens E.M."/>
            <person name="Foster-Nyarko E."/>
            <person name="Jarju S."/>
            <person name="Secka A."/>
            <person name="Antonio M."/>
            <person name="Oren A."/>
            <person name="Chaudhuri R.R."/>
            <person name="La Ragione R."/>
            <person name="Hildebrand F."/>
            <person name="Pallen M.J."/>
        </authorList>
    </citation>
    <scope>NUCLEOTIDE SEQUENCE</scope>
    <source>
        <strain evidence="2">G4-2901</strain>
    </source>
</reference>
<dbReference type="Proteomes" id="UP000783796">
    <property type="component" value="Unassembled WGS sequence"/>
</dbReference>
<dbReference type="InterPro" id="IPR005642">
    <property type="entry name" value="LysO"/>
</dbReference>
<protein>
    <submittedName>
        <fullName evidence="2">Lysine exporter LysO family protein</fullName>
    </submittedName>
</protein>